<evidence type="ECO:0000256" key="5">
    <source>
        <dbReference type="SAM" id="SignalP"/>
    </source>
</evidence>
<dbReference type="Gene3D" id="1.25.40.10">
    <property type="entry name" value="Tetratricopeptide repeat domain"/>
    <property type="match status" value="1"/>
</dbReference>
<evidence type="ECO:0000256" key="2">
    <source>
        <dbReference type="ARBA" id="ARBA00012528"/>
    </source>
</evidence>
<proteinExistence type="predicted"/>
<organism evidence="7 8">
    <name type="scientific">Rhodanobacter glycinis</name>
    <dbReference type="NCBI Taxonomy" id="582702"/>
    <lineage>
        <taxon>Bacteria</taxon>
        <taxon>Pseudomonadati</taxon>
        <taxon>Pseudomonadota</taxon>
        <taxon>Gammaproteobacteria</taxon>
        <taxon>Lysobacterales</taxon>
        <taxon>Rhodanobacteraceae</taxon>
        <taxon>Rhodanobacter</taxon>
    </lineage>
</organism>
<dbReference type="FunFam" id="3.30.70.270:FF:000001">
    <property type="entry name" value="Diguanylate cyclase domain protein"/>
    <property type="match status" value="1"/>
</dbReference>
<evidence type="ECO:0000259" key="6">
    <source>
        <dbReference type="PROSITE" id="PS50887"/>
    </source>
</evidence>
<dbReference type="CDD" id="cd01949">
    <property type="entry name" value="GGDEF"/>
    <property type="match status" value="1"/>
</dbReference>
<dbReference type="InterPro" id="IPR050469">
    <property type="entry name" value="Diguanylate_Cyclase"/>
</dbReference>
<name>A0A502FL31_9GAMM</name>
<gene>
    <name evidence="7" type="ORF">EAH88_11415</name>
</gene>
<dbReference type="NCBIfam" id="TIGR00254">
    <property type="entry name" value="GGDEF"/>
    <property type="match status" value="1"/>
</dbReference>
<dbReference type="InterPro" id="IPR000160">
    <property type="entry name" value="GGDEF_dom"/>
</dbReference>
<dbReference type="Gene3D" id="3.30.70.270">
    <property type="match status" value="1"/>
</dbReference>
<dbReference type="InterPro" id="IPR029787">
    <property type="entry name" value="Nucleotide_cyclase"/>
</dbReference>
<dbReference type="OrthoDB" id="9803824at2"/>
<feature type="transmembrane region" description="Helical" evidence="4">
    <location>
        <begin position="392"/>
        <end position="411"/>
    </location>
</feature>
<dbReference type="Proteomes" id="UP000319486">
    <property type="component" value="Unassembled WGS sequence"/>
</dbReference>
<evidence type="ECO:0000313" key="7">
    <source>
        <dbReference type="EMBL" id="TPG08242.1"/>
    </source>
</evidence>
<dbReference type="SUPFAM" id="SSF48452">
    <property type="entry name" value="TPR-like"/>
    <property type="match status" value="1"/>
</dbReference>
<keyword evidence="8" id="KW-1185">Reference proteome</keyword>
<comment type="catalytic activity">
    <reaction evidence="3">
        <text>2 GTP = 3',3'-c-di-GMP + 2 diphosphate</text>
        <dbReference type="Rhea" id="RHEA:24898"/>
        <dbReference type="ChEBI" id="CHEBI:33019"/>
        <dbReference type="ChEBI" id="CHEBI:37565"/>
        <dbReference type="ChEBI" id="CHEBI:58805"/>
        <dbReference type="EC" id="2.7.7.65"/>
    </reaction>
</comment>
<feature type="signal peptide" evidence="5">
    <location>
        <begin position="1"/>
        <end position="28"/>
    </location>
</feature>
<dbReference type="GO" id="GO:0052621">
    <property type="term" value="F:diguanylate cyclase activity"/>
    <property type="evidence" value="ECO:0007669"/>
    <property type="project" value="UniProtKB-EC"/>
</dbReference>
<dbReference type="InterPro" id="IPR043128">
    <property type="entry name" value="Rev_trsase/Diguanyl_cyclase"/>
</dbReference>
<dbReference type="InterPro" id="IPR011990">
    <property type="entry name" value="TPR-like_helical_dom_sf"/>
</dbReference>
<keyword evidence="4" id="KW-1133">Transmembrane helix</keyword>
<reference evidence="7 8" key="1">
    <citation type="journal article" date="2019" name="Environ. Microbiol.">
        <title>Species interactions and distinct microbial communities in high Arctic permafrost affected cryosols are associated with the CH4 and CO2 gas fluxes.</title>
        <authorList>
            <person name="Altshuler I."/>
            <person name="Hamel J."/>
            <person name="Turney S."/>
            <person name="Magnuson E."/>
            <person name="Levesque R."/>
            <person name="Greer C."/>
            <person name="Whyte L.G."/>
        </authorList>
    </citation>
    <scope>NUCLEOTIDE SEQUENCE [LARGE SCALE GENOMIC DNA]</scope>
    <source>
        <strain evidence="7 8">S13Y</strain>
    </source>
</reference>
<feature type="domain" description="GGDEF" evidence="6">
    <location>
        <begin position="452"/>
        <end position="585"/>
    </location>
</feature>
<accession>A0A502FL31</accession>
<feature type="chain" id="PRO_5030107406" description="diguanylate cyclase" evidence="5">
    <location>
        <begin position="29"/>
        <end position="601"/>
    </location>
</feature>
<dbReference type="PROSITE" id="PS50887">
    <property type="entry name" value="GGDEF"/>
    <property type="match status" value="1"/>
</dbReference>
<dbReference type="PANTHER" id="PTHR45138">
    <property type="entry name" value="REGULATORY COMPONENTS OF SENSORY TRANSDUCTION SYSTEM"/>
    <property type="match status" value="1"/>
</dbReference>
<dbReference type="AlphaFoldDB" id="A0A502FL31"/>
<sequence length="601" mass="66779">MLGSGRLRVVFFAISILLASLLAGTLSAAVPATVDPEQLLRRADTIKTSNHAEFAELLKQLDGETIKLSAEQQWYLRFLDAWEAAYSGDYKTATTSLNAIMDQSPSTTLRFRAGATLVNMLGIGHRYEEAFARLSQLLDQLPEVDDKEARFQGLGEAAQLYIEAGQYDLALNYANQLLAENSTGEYACKGRYLVLDARYRSGKLQDIARQFQEGIDVCVDVGGTLFANGIRADMARFEIQQGRAAAAINLLQRNYAEVLGAKYQSLISQFDALLAMAYWKDGQVALAEQFAHDAINSSIRDEYTESLTTAYELLYRIKLQQRAFAAALSWHEKYMAADKAYLNDVGTKALAYQVVKQQVQAKKLEVETLGKQNQILQLQQALDRKASETSRLYIALLLSVLVFIALWAYRIKLSQLRFMRLARRDGLTDIFNRQHFLNEAELQLQYCRRASRDACLVLIDLDHFKAINDTHGHAVGDRVLQRAVGACKAHLRSTDVFGRLGGEEFGILLPECSLEQVLARADQLRAAVASAASDGDDLGIQISASFGVACSIRSGYELHLLLVHADEALYRAKREGRNRVRVSDDGAEACHGAEVVSIERV</sequence>
<dbReference type="Pfam" id="PF00990">
    <property type="entry name" value="GGDEF"/>
    <property type="match status" value="1"/>
</dbReference>
<evidence type="ECO:0000256" key="4">
    <source>
        <dbReference type="SAM" id="Phobius"/>
    </source>
</evidence>
<keyword evidence="4" id="KW-0472">Membrane</keyword>
<dbReference type="EC" id="2.7.7.65" evidence="2"/>
<keyword evidence="5" id="KW-0732">Signal</keyword>
<dbReference type="SUPFAM" id="SSF55073">
    <property type="entry name" value="Nucleotide cyclase"/>
    <property type="match status" value="1"/>
</dbReference>
<comment type="caution">
    <text evidence="7">The sequence shown here is derived from an EMBL/GenBank/DDBJ whole genome shotgun (WGS) entry which is preliminary data.</text>
</comment>
<evidence type="ECO:0000256" key="1">
    <source>
        <dbReference type="ARBA" id="ARBA00001946"/>
    </source>
</evidence>
<evidence type="ECO:0000256" key="3">
    <source>
        <dbReference type="ARBA" id="ARBA00034247"/>
    </source>
</evidence>
<evidence type="ECO:0000313" key="8">
    <source>
        <dbReference type="Proteomes" id="UP000319486"/>
    </source>
</evidence>
<protein>
    <recommendedName>
        <fullName evidence="2">diguanylate cyclase</fullName>
        <ecNumber evidence="2">2.7.7.65</ecNumber>
    </recommendedName>
</protein>
<comment type="cofactor">
    <cofactor evidence="1">
        <name>Mg(2+)</name>
        <dbReference type="ChEBI" id="CHEBI:18420"/>
    </cofactor>
</comment>
<dbReference type="SMART" id="SM00267">
    <property type="entry name" value="GGDEF"/>
    <property type="match status" value="1"/>
</dbReference>
<dbReference type="EMBL" id="RCZO01000006">
    <property type="protein sequence ID" value="TPG08242.1"/>
    <property type="molecule type" value="Genomic_DNA"/>
</dbReference>
<dbReference type="PANTHER" id="PTHR45138:SF9">
    <property type="entry name" value="DIGUANYLATE CYCLASE DGCM-RELATED"/>
    <property type="match status" value="1"/>
</dbReference>
<keyword evidence="4" id="KW-0812">Transmembrane</keyword>